<evidence type="ECO:0000313" key="12">
    <source>
        <dbReference type="Proteomes" id="UP000008837"/>
    </source>
</evidence>
<proteinExistence type="predicted"/>
<dbReference type="Proteomes" id="UP000008837">
    <property type="component" value="Unassembled WGS sequence"/>
</dbReference>
<comment type="caution">
    <text evidence="11">The sequence shown here is derived from an EMBL/GenBank/DDBJ whole genome shotgun (WGS) entry which is preliminary data.</text>
</comment>
<gene>
    <name evidence="11" type="ORF">MGL_3831</name>
</gene>
<evidence type="ECO:0000259" key="9">
    <source>
        <dbReference type="PROSITE" id="PS50102"/>
    </source>
</evidence>
<dbReference type="InterPro" id="IPR035979">
    <property type="entry name" value="RBD_domain_sf"/>
</dbReference>
<keyword evidence="3 7" id="KW-0862">Zinc</keyword>
<dbReference type="RefSeq" id="XP_001729043.1">
    <property type="nucleotide sequence ID" value="XM_001728991.1"/>
</dbReference>
<dbReference type="PANTHER" id="PTHR14398:SF0">
    <property type="entry name" value="ZINC FINGER PROTEIN SWM"/>
    <property type="match status" value="1"/>
</dbReference>
<dbReference type="SUPFAM" id="SSF90229">
    <property type="entry name" value="CCCH zinc finger"/>
    <property type="match status" value="1"/>
</dbReference>
<accession>A8QAU3</accession>
<evidence type="ECO:0000256" key="8">
    <source>
        <dbReference type="SAM" id="MobiDB-lite"/>
    </source>
</evidence>
<dbReference type="GeneID" id="5853350"/>
<dbReference type="PROSITE" id="PS50102">
    <property type="entry name" value="RRM"/>
    <property type="match status" value="1"/>
</dbReference>
<evidence type="ECO:0000256" key="7">
    <source>
        <dbReference type="PROSITE-ProRule" id="PRU00723"/>
    </source>
</evidence>
<feature type="domain" description="RRM" evidence="9">
    <location>
        <begin position="294"/>
        <end position="366"/>
    </location>
</feature>
<dbReference type="GO" id="GO:0005634">
    <property type="term" value="C:nucleus"/>
    <property type="evidence" value="ECO:0007669"/>
    <property type="project" value="TreeGrafter"/>
</dbReference>
<reference evidence="11 12" key="1">
    <citation type="journal article" date="2007" name="Proc. Natl. Acad. Sci. U.S.A.">
        <title>Dandruff-associated Malassezia genomes reveal convergent and divergent virulence traits shared with plant and human fungal pathogens.</title>
        <authorList>
            <person name="Xu J."/>
            <person name="Saunders C.W."/>
            <person name="Hu P."/>
            <person name="Grant R.A."/>
            <person name="Boekhout T."/>
            <person name="Kuramae E.E."/>
            <person name="Kronstad J.W."/>
            <person name="Deangelis Y.M."/>
            <person name="Reeder N.L."/>
            <person name="Johnstone K.R."/>
            <person name="Leland M."/>
            <person name="Fieno A.M."/>
            <person name="Begley W.M."/>
            <person name="Sun Y."/>
            <person name="Lacey M.P."/>
            <person name="Chaudhary T."/>
            <person name="Keough T."/>
            <person name="Chu L."/>
            <person name="Sears R."/>
            <person name="Yuan B."/>
            <person name="Dawson T.L.Jr."/>
        </authorList>
    </citation>
    <scope>NUCLEOTIDE SEQUENCE [LARGE SCALE GENOMIC DNA]</scope>
    <source>
        <strain evidence="12">ATCC MYA-4612 / CBS 7966</strain>
    </source>
</reference>
<keyword evidence="2 7" id="KW-0863">Zinc-finger</keyword>
<evidence type="ECO:0000256" key="4">
    <source>
        <dbReference type="ARBA" id="ARBA00022884"/>
    </source>
</evidence>
<dbReference type="PANTHER" id="PTHR14398">
    <property type="entry name" value="RNA RECOGNITION RRM/RNP DOMAIN"/>
    <property type="match status" value="1"/>
</dbReference>
<feature type="region of interest" description="Disordered" evidence="8">
    <location>
        <begin position="255"/>
        <end position="291"/>
    </location>
</feature>
<feature type="region of interest" description="Disordered" evidence="8">
    <location>
        <begin position="514"/>
        <end position="533"/>
    </location>
</feature>
<dbReference type="KEGG" id="mgl:MGL_3831"/>
<feature type="region of interest" description="Disordered" evidence="8">
    <location>
        <begin position="81"/>
        <end position="160"/>
    </location>
</feature>
<dbReference type="OMA" id="ITYDSHA"/>
<dbReference type="SMART" id="SM00360">
    <property type="entry name" value="RRM"/>
    <property type="match status" value="2"/>
</dbReference>
<dbReference type="InterPro" id="IPR002483">
    <property type="entry name" value="PWI_dom"/>
</dbReference>
<evidence type="ECO:0000256" key="3">
    <source>
        <dbReference type="ARBA" id="ARBA00022833"/>
    </source>
</evidence>
<keyword evidence="4 6" id="KW-0694">RNA-binding</keyword>
<dbReference type="InterPro" id="IPR045137">
    <property type="entry name" value="RBM26/27"/>
</dbReference>
<dbReference type="AlphaFoldDB" id="A8QAU3"/>
<dbReference type="GO" id="GO:0008270">
    <property type="term" value="F:zinc ion binding"/>
    <property type="evidence" value="ECO:0007669"/>
    <property type="project" value="UniProtKB-KW"/>
</dbReference>
<feature type="domain" description="C3H1-type" evidence="10">
    <location>
        <begin position="157"/>
        <end position="185"/>
    </location>
</feature>
<feature type="compositionally biased region" description="Polar residues" evidence="8">
    <location>
        <begin position="624"/>
        <end position="635"/>
    </location>
</feature>
<dbReference type="GO" id="GO:0003723">
    <property type="term" value="F:RNA binding"/>
    <property type="evidence" value="ECO:0007669"/>
    <property type="project" value="UniProtKB-UniRule"/>
</dbReference>
<dbReference type="InterPro" id="IPR000571">
    <property type="entry name" value="Znf_CCCH"/>
</dbReference>
<dbReference type="VEuPathDB" id="FungiDB:MGL_3831"/>
<feature type="zinc finger region" description="C3H1-type" evidence="7">
    <location>
        <begin position="157"/>
        <end position="185"/>
    </location>
</feature>
<evidence type="ECO:0000256" key="1">
    <source>
        <dbReference type="ARBA" id="ARBA00022723"/>
    </source>
</evidence>
<organism evidence="11 12">
    <name type="scientific">Malassezia globosa (strain ATCC MYA-4612 / CBS 7966)</name>
    <name type="common">Dandruff-associated fungus</name>
    <dbReference type="NCBI Taxonomy" id="425265"/>
    <lineage>
        <taxon>Eukaryota</taxon>
        <taxon>Fungi</taxon>
        <taxon>Dikarya</taxon>
        <taxon>Basidiomycota</taxon>
        <taxon>Ustilaginomycotina</taxon>
        <taxon>Malasseziomycetes</taxon>
        <taxon>Malasseziales</taxon>
        <taxon>Malasseziaceae</taxon>
        <taxon>Malassezia</taxon>
    </lineage>
</organism>
<dbReference type="InterPro" id="IPR036855">
    <property type="entry name" value="Znf_CCCH_sf"/>
</dbReference>
<feature type="compositionally biased region" description="Basic and acidic residues" evidence="8">
    <location>
        <begin position="103"/>
        <end position="121"/>
    </location>
</feature>
<feature type="region of interest" description="Disordered" evidence="8">
    <location>
        <begin position="617"/>
        <end position="655"/>
    </location>
</feature>
<evidence type="ECO:0000313" key="11">
    <source>
        <dbReference type="EMBL" id="EDP41829.1"/>
    </source>
</evidence>
<evidence type="ECO:0000256" key="5">
    <source>
        <dbReference type="ARBA" id="ARBA00043866"/>
    </source>
</evidence>
<dbReference type="OrthoDB" id="443401at2759"/>
<dbReference type="InterPro" id="IPR000504">
    <property type="entry name" value="RRM_dom"/>
</dbReference>
<sequence length="655" mass="71928">MLFPEEDAAAVKQWLIRELEPLCDADPDVLADYVLALFKNDTGEDELVAMLNEQLVDFLEGNTESFVRKAVDTLKNRSYTAGAGQTRKREDVEDIEVEEEHDDQPSKRQAYDAHDAQEPHDVQNSNNANDEQQTATSQGEGGESHAHVQSRPRRSPRVPKGWCRDYHTLGFCSRGANCKFLHSDDSIMGTMPQVPAPPPPFAMPAALPFMPPFPVGPDGSMPPDMMGMMPMPEHFAQMMQQMQQMAGTNGMMMGGRGGGMSRGSARRGSRGRGGSTRGGLPSSAPHAPVARSQDTIVIENIPSENLELVHVNDYFKRFGTITNIEVDKPNKKALVTYATPAEADQAHKSPDVIFGNRFVKVYFQRLERPPPSKPNYMNDKGSNVYLAPELRSATSATMTPADEEKHRLLELRKKRQTLVHMQLAEQKALLQKLENKDLTPQGRKSIMTMLEKLSAEIKGATEMLKKDIQSSNDMGSASTTEELQAKLAQLKAEAASLGLDTKGHPTSMAYRSAYRGRGSSSMPSFRGRGRGSTMMMNRSMTLDNRTTKVGISGLPAGYDASKLQEHVQQFGDINSMEYNDDQVIVTYKNRASSERAMRAGGSIPDVGNASLAWVEAPVAPTPPSLDNNASGTPTDTAPVAGVELDEGSERENWKR</sequence>
<feature type="compositionally biased region" description="Basic residues" evidence="8">
    <location>
        <begin position="148"/>
        <end position="157"/>
    </location>
</feature>
<dbReference type="Gene3D" id="3.30.70.330">
    <property type="match status" value="2"/>
</dbReference>
<keyword evidence="1 7" id="KW-0479">Metal-binding</keyword>
<dbReference type="STRING" id="425265.A8QAU3"/>
<evidence type="ECO:0000256" key="2">
    <source>
        <dbReference type="ARBA" id="ARBA00022771"/>
    </source>
</evidence>
<keyword evidence="12" id="KW-1185">Reference proteome</keyword>
<dbReference type="Pfam" id="PF01480">
    <property type="entry name" value="PWI"/>
    <property type="match status" value="1"/>
</dbReference>
<protein>
    <recommendedName>
        <fullName evidence="13">C3H1-type domain-containing protein</fullName>
    </recommendedName>
</protein>
<dbReference type="InParanoid" id="A8QAU3"/>
<dbReference type="CDD" id="cd12257">
    <property type="entry name" value="RRM1_RBM26_like"/>
    <property type="match status" value="1"/>
</dbReference>
<dbReference type="Pfam" id="PF00642">
    <property type="entry name" value="zf-CCCH"/>
    <property type="match status" value="1"/>
</dbReference>
<dbReference type="EMBL" id="AAYY01000015">
    <property type="protein sequence ID" value="EDP41829.1"/>
    <property type="molecule type" value="Genomic_DNA"/>
</dbReference>
<feature type="compositionally biased region" description="Polar residues" evidence="8">
    <location>
        <begin position="122"/>
        <end position="138"/>
    </location>
</feature>
<dbReference type="PROSITE" id="PS50103">
    <property type="entry name" value="ZF_C3H1"/>
    <property type="match status" value="1"/>
</dbReference>
<dbReference type="InterPro" id="IPR012677">
    <property type="entry name" value="Nucleotide-bd_a/b_plait_sf"/>
</dbReference>
<evidence type="ECO:0000256" key="6">
    <source>
        <dbReference type="PROSITE-ProRule" id="PRU00176"/>
    </source>
</evidence>
<comment type="function">
    <text evidence="5">May be involved in the turnover of nuclear polyadenylated (pA+) RNA.</text>
</comment>
<evidence type="ECO:0008006" key="13">
    <source>
        <dbReference type="Google" id="ProtNLM"/>
    </source>
</evidence>
<evidence type="ECO:0000259" key="10">
    <source>
        <dbReference type="PROSITE" id="PS50103"/>
    </source>
</evidence>
<dbReference type="FunCoup" id="A8QAU3">
    <property type="interactions" value="515"/>
</dbReference>
<name>A8QAU3_MALGO</name>
<feature type="compositionally biased region" description="Acidic residues" evidence="8">
    <location>
        <begin position="92"/>
        <end position="102"/>
    </location>
</feature>
<dbReference type="SUPFAM" id="SSF54928">
    <property type="entry name" value="RNA-binding domain, RBD"/>
    <property type="match status" value="1"/>
</dbReference>